<name>A0A2N3KD02_9PROT</name>
<dbReference type="Proteomes" id="UP000233597">
    <property type="component" value="Unassembled WGS sequence"/>
</dbReference>
<organism evidence="2 3">
    <name type="scientific">Thalassospira marina</name>
    <dbReference type="NCBI Taxonomy" id="2048283"/>
    <lineage>
        <taxon>Bacteria</taxon>
        <taxon>Pseudomonadati</taxon>
        <taxon>Pseudomonadota</taxon>
        <taxon>Alphaproteobacteria</taxon>
        <taxon>Rhodospirillales</taxon>
        <taxon>Thalassospiraceae</taxon>
        <taxon>Thalassospira</taxon>
    </lineage>
</organism>
<dbReference type="RefSeq" id="WP_101271414.1">
    <property type="nucleotide sequence ID" value="NZ_NWTK01000023.1"/>
</dbReference>
<evidence type="ECO:0000259" key="1">
    <source>
        <dbReference type="Pfam" id="PF01656"/>
    </source>
</evidence>
<dbReference type="EMBL" id="NWTK01000023">
    <property type="protein sequence ID" value="PKR48442.1"/>
    <property type="molecule type" value="Genomic_DNA"/>
</dbReference>
<reference evidence="2 3" key="1">
    <citation type="submission" date="2017-09" db="EMBL/GenBank/DDBJ databases">
        <title>Biodiversity and function of Thalassospira species in the particle-attached aromatic-hydrocarbon-degrading consortia from the surface seawater of the South China Sea.</title>
        <authorList>
            <person name="Dong C."/>
            <person name="Liu R."/>
            <person name="Shao Z."/>
        </authorList>
    </citation>
    <scope>NUCLEOTIDE SEQUENCE [LARGE SCALE GENOMIC DNA]</scope>
    <source>
        <strain evidence="2 3">CSC1P2</strain>
    </source>
</reference>
<dbReference type="CDD" id="cd02042">
    <property type="entry name" value="ParAB_family"/>
    <property type="match status" value="1"/>
</dbReference>
<dbReference type="PIRSF" id="PIRSF009320">
    <property type="entry name" value="Nuc_binding_HP_1000"/>
    <property type="match status" value="1"/>
</dbReference>
<accession>A0A2N3KD02</accession>
<dbReference type="SUPFAM" id="SSF52540">
    <property type="entry name" value="P-loop containing nucleoside triphosphate hydrolases"/>
    <property type="match status" value="1"/>
</dbReference>
<dbReference type="InterPro" id="IPR050678">
    <property type="entry name" value="DNA_Partitioning_ATPase"/>
</dbReference>
<evidence type="ECO:0000313" key="3">
    <source>
        <dbReference type="Proteomes" id="UP000233597"/>
    </source>
</evidence>
<gene>
    <name evidence="2" type="ORF">COO20_24585</name>
</gene>
<evidence type="ECO:0000313" key="2">
    <source>
        <dbReference type="EMBL" id="PKR48442.1"/>
    </source>
</evidence>
<dbReference type="PANTHER" id="PTHR13696:SF99">
    <property type="entry name" value="COBYRINIC ACID AC-DIAMIDE SYNTHASE"/>
    <property type="match status" value="1"/>
</dbReference>
<protein>
    <submittedName>
        <fullName evidence="2">Phosphonate ABC transporter ATPase</fullName>
    </submittedName>
</protein>
<comment type="caution">
    <text evidence="2">The sequence shown here is derived from an EMBL/GenBank/DDBJ whole genome shotgun (WGS) entry which is preliminary data.</text>
</comment>
<proteinExistence type="predicted"/>
<dbReference type="Pfam" id="PF01656">
    <property type="entry name" value="CbiA"/>
    <property type="match status" value="1"/>
</dbReference>
<dbReference type="InterPro" id="IPR002586">
    <property type="entry name" value="CobQ/CobB/MinD/ParA_Nub-bd_dom"/>
</dbReference>
<dbReference type="AlphaFoldDB" id="A0A2N3KD02"/>
<sequence length="218" mass="23637">MSITIGIVSQKGGVGKSTIARLVAREYAAAGWNVKIADLDIQQGTSFNWQARRLRRAQEPAVPVERFGTVAQALKIAPQYDLFVLDGPPHATMGTLHIAEASQLVILPTGLALDDLEPGILLAHELVRKGIPANRLVFVFTRAGDSIAEEDEAKAYIRQAGYRFVDTALPEKVAYRRASDEGLALTETRFTSLNAKADAVAQSLIDIITAQQQEEEAA</sequence>
<dbReference type="InterPro" id="IPR027417">
    <property type="entry name" value="P-loop_NTPase"/>
</dbReference>
<dbReference type="Gene3D" id="3.40.50.300">
    <property type="entry name" value="P-loop containing nucleotide triphosphate hydrolases"/>
    <property type="match status" value="1"/>
</dbReference>
<dbReference type="OrthoDB" id="9804460at2"/>
<feature type="domain" description="CobQ/CobB/MinD/ParA nucleotide binding" evidence="1">
    <location>
        <begin position="5"/>
        <end position="183"/>
    </location>
</feature>
<dbReference type="PANTHER" id="PTHR13696">
    <property type="entry name" value="P-LOOP CONTAINING NUCLEOSIDE TRIPHOSPHATE HYDROLASE"/>
    <property type="match status" value="1"/>
</dbReference>